<dbReference type="NCBIfam" id="TIGR00281">
    <property type="entry name" value="SMC-Scp complex subunit ScpB"/>
    <property type="match status" value="1"/>
</dbReference>
<evidence type="ECO:0000313" key="7">
    <source>
        <dbReference type="Proteomes" id="UP001212803"/>
    </source>
</evidence>
<dbReference type="Proteomes" id="UP001212803">
    <property type="component" value="Chromosome"/>
</dbReference>
<keyword evidence="4" id="KW-0131">Cell cycle</keyword>
<evidence type="ECO:0000256" key="1">
    <source>
        <dbReference type="ARBA" id="ARBA00022490"/>
    </source>
</evidence>
<dbReference type="Pfam" id="PF04079">
    <property type="entry name" value="SMC_ScpB"/>
    <property type="match status" value="1"/>
</dbReference>
<gene>
    <name evidence="6" type="primary">scpB</name>
    <name evidence="6" type="ORF">O0235_08280</name>
</gene>
<dbReference type="SUPFAM" id="SSF46785">
    <property type="entry name" value="Winged helix' DNA-binding domain"/>
    <property type="match status" value="2"/>
</dbReference>
<evidence type="ECO:0000256" key="5">
    <source>
        <dbReference type="SAM" id="MobiDB-lite"/>
    </source>
</evidence>
<dbReference type="Gene3D" id="1.10.10.10">
    <property type="entry name" value="Winged helix-like DNA-binding domain superfamily/Winged helix DNA-binding domain"/>
    <property type="match status" value="2"/>
</dbReference>
<proteinExistence type="predicted"/>
<evidence type="ECO:0000256" key="4">
    <source>
        <dbReference type="ARBA" id="ARBA00023306"/>
    </source>
</evidence>
<dbReference type="PANTHER" id="PTHR34298">
    <property type="entry name" value="SEGREGATION AND CONDENSATION PROTEIN B"/>
    <property type="match status" value="1"/>
</dbReference>
<keyword evidence="7" id="KW-1185">Reference proteome</keyword>
<evidence type="ECO:0000313" key="6">
    <source>
        <dbReference type="EMBL" id="WBL34792.1"/>
    </source>
</evidence>
<evidence type="ECO:0000256" key="2">
    <source>
        <dbReference type="ARBA" id="ARBA00022618"/>
    </source>
</evidence>
<keyword evidence="2" id="KW-0132">Cell division</keyword>
<sequence>MPDRQPNRAPSANELPWVLEALLFVAEEPQPLSALARAAGVSEAAARKALAQLAADYQARGLRLIEDGQKYRLGAAPEYAPYIEALLGAGPGQRLSRAALETLTIIAYRQPCSRAEVEAIRGVNSDRHVAILEQRGLIEQAGIGDGPGRPKLYRTTIRFLEHFGISSPKELPPLPEEPEPEVVNAEV</sequence>
<organism evidence="6 7">
    <name type="scientific">Tepidiforma flava</name>
    <dbReference type="NCBI Taxonomy" id="3004094"/>
    <lineage>
        <taxon>Bacteria</taxon>
        <taxon>Bacillati</taxon>
        <taxon>Chloroflexota</taxon>
        <taxon>Tepidiformia</taxon>
        <taxon>Tepidiformales</taxon>
        <taxon>Tepidiformaceae</taxon>
        <taxon>Tepidiforma</taxon>
    </lineage>
</organism>
<name>A0ABY7M242_9CHLR</name>
<keyword evidence="3" id="KW-0159">Chromosome partition</keyword>
<dbReference type="PANTHER" id="PTHR34298:SF2">
    <property type="entry name" value="SEGREGATION AND CONDENSATION PROTEIN B"/>
    <property type="match status" value="1"/>
</dbReference>
<evidence type="ECO:0000256" key="3">
    <source>
        <dbReference type="ARBA" id="ARBA00022829"/>
    </source>
</evidence>
<keyword evidence="1" id="KW-0963">Cytoplasm</keyword>
<feature type="region of interest" description="Disordered" evidence="5">
    <location>
        <begin position="168"/>
        <end position="187"/>
    </location>
</feature>
<dbReference type="RefSeq" id="WP_270055320.1">
    <property type="nucleotide sequence ID" value="NZ_CP115149.1"/>
</dbReference>
<dbReference type="InterPro" id="IPR036388">
    <property type="entry name" value="WH-like_DNA-bd_sf"/>
</dbReference>
<dbReference type="EMBL" id="CP115149">
    <property type="protein sequence ID" value="WBL34792.1"/>
    <property type="molecule type" value="Genomic_DNA"/>
</dbReference>
<dbReference type="InterPro" id="IPR036390">
    <property type="entry name" value="WH_DNA-bd_sf"/>
</dbReference>
<dbReference type="PIRSF" id="PIRSF019345">
    <property type="entry name" value="ScpB"/>
    <property type="match status" value="1"/>
</dbReference>
<reference evidence="6 7" key="1">
    <citation type="journal article" date="2023" name="ISME J.">
        <title>Thermophilic Dehalococcoidia with unusual traits shed light on an unexpected past.</title>
        <authorList>
            <person name="Palmer M."/>
            <person name="Covington J.K."/>
            <person name="Zhou E.M."/>
            <person name="Thomas S.C."/>
            <person name="Habib N."/>
            <person name="Seymour C.O."/>
            <person name="Lai D."/>
            <person name="Johnston J."/>
            <person name="Hashimi A."/>
            <person name="Jiao J.Y."/>
            <person name="Muok A.R."/>
            <person name="Liu L."/>
            <person name="Xian W.D."/>
            <person name="Zhi X.Y."/>
            <person name="Li M.M."/>
            <person name="Silva L.P."/>
            <person name="Bowen B.P."/>
            <person name="Louie K."/>
            <person name="Briegel A."/>
            <person name="Pett-Ridge J."/>
            <person name="Weber P.K."/>
            <person name="Tocheva E.I."/>
            <person name="Woyke T."/>
            <person name="Northen T.R."/>
            <person name="Mayali X."/>
            <person name="Li W.J."/>
            <person name="Hedlund B.P."/>
        </authorList>
    </citation>
    <scope>NUCLEOTIDE SEQUENCE [LARGE SCALE GENOMIC DNA]</scope>
    <source>
        <strain evidence="6 7">YIM 72310</strain>
    </source>
</reference>
<protein>
    <submittedName>
        <fullName evidence="6">SMC-Scp complex subunit ScpB</fullName>
    </submittedName>
</protein>
<dbReference type="InterPro" id="IPR005234">
    <property type="entry name" value="ScpB_csome_segregation"/>
</dbReference>
<accession>A0ABY7M242</accession>